<evidence type="ECO:0000256" key="5">
    <source>
        <dbReference type="ARBA" id="ARBA00033464"/>
    </source>
</evidence>
<dbReference type="InterPro" id="IPR040456">
    <property type="entry name" value="RNase_H2_suB"/>
</dbReference>
<dbReference type="Gene3D" id="2.20.25.530">
    <property type="match status" value="1"/>
</dbReference>
<dbReference type="GeneID" id="41979289"/>
<dbReference type="AlphaFoldDB" id="A0A507B6Z2"/>
<dbReference type="InterPro" id="IPR019024">
    <property type="entry name" value="RNase_H2_suB_wHTH"/>
</dbReference>
<evidence type="ECO:0000256" key="4">
    <source>
        <dbReference type="ARBA" id="ARBA00024778"/>
    </source>
</evidence>
<dbReference type="GO" id="GO:0032299">
    <property type="term" value="C:ribonuclease H2 complex"/>
    <property type="evidence" value="ECO:0007669"/>
    <property type="project" value="InterPro"/>
</dbReference>
<dbReference type="Proteomes" id="UP000319257">
    <property type="component" value="Unassembled WGS sequence"/>
</dbReference>
<dbReference type="OrthoDB" id="29098at2759"/>
<dbReference type="Pfam" id="PF17745">
    <property type="entry name" value="Ydr279_N"/>
    <property type="match status" value="1"/>
</dbReference>
<evidence type="ECO:0000259" key="7">
    <source>
        <dbReference type="Pfam" id="PF09468"/>
    </source>
</evidence>
<feature type="region of interest" description="Disordered" evidence="6">
    <location>
        <begin position="235"/>
        <end position="274"/>
    </location>
</feature>
<evidence type="ECO:0000313" key="10">
    <source>
        <dbReference type="Proteomes" id="UP000319257"/>
    </source>
</evidence>
<keyword evidence="3" id="KW-0539">Nucleus</keyword>
<feature type="compositionally biased region" description="Polar residues" evidence="6">
    <location>
        <begin position="238"/>
        <end position="263"/>
    </location>
</feature>
<feature type="domain" description="Rnh202 triple barrel" evidence="8">
    <location>
        <begin position="41"/>
        <end position="123"/>
    </location>
</feature>
<evidence type="ECO:0000256" key="6">
    <source>
        <dbReference type="SAM" id="MobiDB-lite"/>
    </source>
</evidence>
<dbReference type="EMBL" id="SKBQ01000121">
    <property type="protein sequence ID" value="TPX18072.1"/>
    <property type="molecule type" value="Genomic_DNA"/>
</dbReference>
<feature type="compositionally biased region" description="Low complexity" evidence="6">
    <location>
        <begin position="264"/>
        <end position="274"/>
    </location>
</feature>
<feature type="domain" description="Ribonuclease H2 subunit B wHTH" evidence="7">
    <location>
        <begin position="126"/>
        <end position="339"/>
    </location>
</feature>
<organism evidence="9 10">
    <name type="scientific">Thyridium curvatum</name>
    <dbReference type="NCBI Taxonomy" id="1093900"/>
    <lineage>
        <taxon>Eukaryota</taxon>
        <taxon>Fungi</taxon>
        <taxon>Dikarya</taxon>
        <taxon>Ascomycota</taxon>
        <taxon>Pezizomycotina</taxon>
        <taxon>Sordariomycetes</taxon>
        <taxon>Sordariomycetidae</taxon>
        <taxon>Thyridiales</taxon>
        <taxon>Thyridiaceae</taxon>
        <taxon>Thyridium</taxon>
    </lineage>
</organism>
<dbReference type="STRING" id="1093900.A0A507B6Z2"/>
<dbReference type="GO" id="GO:0006401">
    <property type="term" value="P:RNA catabolic process"/>
    <property type="evidence" value="ECO:0007669"/>
    <property type="project" value="TreeGrafter"/>
</dbReference>
<dbReference type="Pfam" id="PF09468">
    <property type="entry name" value="RNase_H2-Ydr279"/>
    <property type="match status" value="1"/>
</dbReference>
<feature type="region of interest" description="Disordered" evidence="6">
    <location>
        <begin position="86"/>
        <end position="105"/>
    </location>
</feature>
<comment type="caution">
    <text evidence="9">The sequence shown here is derived from an EMBL/GenBank/DDBJ whole genome shotgun (WGS) entry which is preliminary data.</text>
</comment>
<dbReference type="GO" id="GO:0005654">
    <property type="term" value="C:nucleoplasm"/>
    <property type="evidence" value="ECO:0007669"/>
    <property type="project" value="TreeGrafter"/>
</dbReference>
<feature type="compositionally biased region" description="Low complexity" evidence="6">
    <location>
        <begin position="7"/>
        <end position="26"/>
    </location>
</feature>
<keyword evidence="10" id="KW-1185">Reference proteome</keyword>
<dbReference type="InParanoid" id="A0A507B6Z2"/>
<comment type="subcellular location">
    <subcellularLocation>
        <location evidence="1">Nucleus</location>
    </subcellularLocation>
</comment>
<comment type="function">
    <text evidence="4">Non catalytic subunit of RNase H2, an endonuclease that specifically degrades the RNA of RNA:DNA hybrids. Participates in DNA replication, possibly by mediating the removal of lagging-strand Okazaki fragment RNA primers during DNA replication. Mediates the excision of single ribonucleotides from DNA:RNA duplexes.</text>
</comment>
<dbReference type="PANTHER" id="PTHR13383:SF11">
    <property type="entry name" value="RIBONUCLEASE H2 SUBUNIT B"/>
    <property type="match status" value="1"/>
</dbReference>
<dbReference type="PANTHER" id="PTHR13383">
    <property type="entry name" value="RIBONUCLEASE H2 SUBUNIT B"/>
    <property type="match status" value="1"/>
</dbReference>
<reference evidence="9 10" key="1">
    <citation type="submission" date="2019-06" db="EMBL/GenBank/DDBJ databases">
        <title>Draft genome sequence of the filamentous fungus Phialemoniopsis curvata isolated from diesel fuel.</title>
        <authorList>
            <person name="Varaljay V.A."/>
            <person name="Lyon W.J."/>
            <person name="Crouch A.L."/>
            <person name="Drake C.E."/>
            <person name="Hollomon J.M."/>
            <person name="Nadeau L.J."/>
            <person name="Nunn H.S."/>
            <person name="Stevenson B.S."/>
            <person name="Bojanowski C.L."/>
            <person name="Crookes-Goodson W.J."/>
        </authorList>
    </citation>
    <scope>NUCLEOTIDE SEQUENCE [LARGE SCALE GENOMIC DNA]</scope>
    <source>
        <strain evidence="9 10">D216</strain>
    </source>
</reference>
<proteinExistence type="predicted"/>
<evidence type="ECO:0000313" key="9">
    <source>
        <dbReference type="EMBL" id="TPX18072.1"/>
    </source>
</evidence>
<protein>
    <recommendedName>
        <fullName evidence="2">Ribonuclease H2 subunit B</fullName>
    </recommendedName>
    <alternativeName>
        <fullName evidence="5">Ribonuclease HI subunit B</fullName>
    </alternativeName>
</protein>
<dbReference type="RefSeq" id="XP_030999783.1">
    <property type="nucleotide sequence ID" value="XM_031134616.1"/>
</dbReference>
<gene>
    <name evidence="9" type="ORF">E0L32_011842</name>
</gene>
<dbReference type="CDD" id="cd09270">
    <property type="entry name" value="RNase_H2-B"/>
    <property type="match status" value="1"/>
</dbReference>
<evidence type="ECO:0000259" key="8">
    <source>
        <dbReference type="Pfam" id="PF17745"/>
    </source>
</evidence>
<feature type="region of interest" description="Disordered" evidence="6">
    <location>
        <begin position="372"/>
        <end position="419"/>
    </location>
</feature>
<evidence type="ECO:0000256" key="2">
    <source>
        <dbReference type="ARBA" id="ARBA00019062"/>
    </source>
</evidence>
<accession>A0A507B6Z2</accession>
<sequence>MARTRSKGGATASAAKSSSSASTTSRYTLPAANENPEKLFVLPERASSEARVVSLPNPRTSKPARYLVCPTSGIYEFTKVSAPRTSPRSWLLEGTSTGKDGDKKTTEAQITKSAELYVASSIDPVFLVLPALAAQVSTKADPPKRMFLSSDDHFESLPQEDSHMSEILRWEATRKLLEARMAAACDTVEAGDESMFRLNEDKLVEVVLAKAKRLSEAGLPKSLREKFVTKALEAPVSSVRSTQAKPTPSEQSNTESGVSTPQNESADSQSSVSTVDTAASSISAASTAATSVADETEATANEVTTAMQASPEIVNLQSLKIAFNFICSRYVPPILATILKEKLSSQKTMDMAPLEEYTTRLAKLRQEATLARSASDFSRKRNRDEEDEERAEKRRKKEEEEKRKKANESRGVRDLKKVNVSGMKKMSDFFKKKT</sequence>
<evidence type="ECO:0000256" key="3">
    <source>
        <dbReference type="ARBA" id="ARBA00023242"/>
    </source>
</evidence>
<name>A0A507B6Z2_9PEZI</name>
<evidence type="ECO:0000256" key="1">
    <source>
        <dbReference type="ARBA" id="ARBA00004123"/>
    </source>
</evidence>
<dbReference type="InterPro" id="IPR041195">
    <property type="entry name" value="Rnh202_N"/>
</dbReference>
<dbReference type="Gene3D" id="1.10.20.120">
    <property type="match status" value="1"/>
</dbReference>
<feature type="compositionally biased region" description="Basic and acidic residues" evidence="6">
    <location>
        <begin position="397"/>
        <end position="417"/>
    </location>
</feature>
<feature type="region of interest" description="Disordered" evidence="6">
    <location>
        <begin position="1"/>
        <end position="36"/>
    </location>
</feature>